<dbReference type="HOGENOM" id="CLU_804797_0_0_1"/>
<protein>
    <submittedName>
        <fullName evidence="2">GM19327</fullName>
    </submittedName>
</protein>
<evidence type="ECO:0000313" key="2">
    <source>
        <dbReference type="EMBL" id="EDW52717.1"/>
    </source>
</evidence>
<dbReference type="AlphaFoldDB" id="B4IKV0"/>
<dbReference type="EMBL" id="CH480858">
    <property type="protein sequence ID" value="EDW52717.1"/>
    <property type="molecule type" value="Genomic_DNA"/>
</dbReference>
<reference evidence="2 3" key="1">
    <citation type="journal article" date="2007" name="Nature">
        <title>Evolution of genes and genomes on the Drosophila phylogeny.</title>
        <authorList>
            <consortium name="Drosophila 12 Genomes Consortium"/>
            <person name="Clark A.G."/>
            <person name="Eisen M.B."/>
            <person name="Smith D.R."/>
            <person name="Bergman C.M."/>
            <person name="Oliver B."/>
            <person name="Markow T.A."/>
            <person name="Kaufman T.C."/>
            <person name="Kellis M."/>
            <person name="Gelbart W."/>
            <person name="Iyer V.N."/>
            <person name="Pollard D.A."/>
            <person name="Sackton T.B."/>
            <person name="Larracuente A.M."/>
            <person name="Singh N.D."/>
            <person name="Abad J.P."/>
            <person name="Abt D.N."/>
            <person name="Adryan B."/>
            <person name="Aguade M."/>
            <person name="Akashi H."/>
            <person name="Anderson W.W."/>
            <person name="Aquadro C.F."/>
            <person name="Ardell D.H."/>
            <person name="Arguello R."/>
            <person name="Artieri C.G."/>
            <person name="Barbash D.A."/>
            <person name="Barker D."/>
            <person name="Barsanti P."/>
            <person name="Batterham P."/>
            <person name="Batzoglou S."/>
            <person name="Begun D."/>
            <person name="Bhutkar A."/>
            <person name="Blanco E."/>
            <person name="Bosak S.A."/>
            <person name="Bradley R.K."/>
            <person name="Brand A.D."/>
            <person name="Brent M.R."/>
            <person name="Brooks A.N."/>
            <person name="Brown R.H."/>
            <person name="Butlin R.K."/>
            <person name="Caggese C."/>
            <person name="Calvi B.R."/>
            <person name="Bernardo de Carvalho A."/>
            <person name="Caspi A."/>
            <person name="Castrezana S."/>
            <person name="Celniker S.E."/>
            <person name="Chang J.L."/>
            <person name="Chapple C."/>
            <person name="Chatterji S."/>
            <person name="Chinwalla A."/>
            <person name="Civetta A."/>
            <person name="Clifton S.W."/>
            <person name="Comeron J.M."/>
            <person name="Costello J.C."/>
            <person name="Coyne J.A."/>
            <person name="Daub J."/>
            <person name="David R.G."/>
            <person name="Delcher A.L."/>
            <person name="Delehaunty K."/>
            <person name="Do C.B."/>
            <person name="Ebling H."/>
            <person name="Edwards K."/>
            <person name="Eickbush T."/>
            <person name="Evans J.D."/>
            <person name="Filipski A."/>
            <person name="Findeiss S."/>
            <person name="Freyhult E."/>
            <person name="Fulton L."/>
            <person name="Fulton R."/>
            <person name="Garcia A.C."/>
            <person name="Gardiner A."/>
            <person name="Garfield D.A."/>
            <person name="Garvin B.E."/>
            <person name="Gibson G."/>
            <person name="Gilbert D."/>
            <person name="Gnerre S."/>
            <person name="Godfrey J."/>
            <person name="Good R."/>
            <person name="Gotea V."/>
            <person name="Gravely B."/>
            <person name="Greenberg A.J."/>
            <person name="Griffiths-Jones S."/>
            <person name="Gross S."/>
            <person name="Guigo R."/>
            <person name="Gustafson E.A."/>
            <person name="Haerty W."/>
            <person name="Hahn M.W."/>
            <person name="Halligan D.L."/>
            <person name="Halpern A.L."/>
            <person name="Halter G.M."/>
            <person name="Han M.V."/>
            <person name="Heger A."/>
            <person name="Hillier L."/>
            <person name="Hinrichs A.S."/>
            <person name="Holmes I."/>
            <person name="Hoskins R.A."/>
            <person name="Hubisz M.J."/>
            <person name="Hultmark D."/>
            <person name="Huntley M.A."/>
            <person name="Jaffe D.B."/>
            <person name="Jagadeeshan S."/>
            <person name="Jeck W.R."/>
            <person name="Johnson J."/>
            <person name="Jones C.D."/>
            <person name="Jordan W.C."/>
            <person name="Karpen G.H."/>
            <person name="Kataoka E."/>
            <person name="Keightley P.D."/>
            <person name="Kheradpour P."/>
            <person name="Kirkness E.F."/>
            <person name="Koerich L.B."/>
            <person name="Kristiansen K."/>
            <person name="Kudrna D."/>
            <person name="Kulathinal R.J."/>
            <person name="Kumar S."/>
            <person name="Kwok R."/>
            <person name="Lander E."/>
            <person name="Langley C.H."/>
            <person name="Lapoint R."/>
            <person name="Lazzaro B.P."/>
            <person name="Lee S.J."/>
            <person name="Levesque L."/>
            <person name="Li R."/>
            <person name="Lin C.F."/>
            <person name="Lin M.F."/>
            <person name="Lindblad-Toh K."/>
            <person name="Llopart A."/>
            <person name="Long M."/>
            <person name="Low L."/>
            <person name="Lozovsky E."/>
            <person name="Lu J."/>
            <person name="Luo M."/>
            <person name="Machado C.A."/>
            <person name="Makalowski W."/>
            <person name="Marzo M."/>
            <person name="Matsuda M."/>
            <person name="Matzkin L."/>
            <person name="McAllister B."/>
            <person name="McBride C.S."/>
            <person name="McKernan B."/>
            <person name="McKernan K."/>
            <person name="Mendez-Lago M."/>
            <person name="Minx P."/>
            <person name="Mollenhauer M.U."/>
            <person name="Montooth K."/>
            <person name="Mount S.M."/>
            <person name="Mu X."/>
            <person name="Myers E."/>
            <person name="Negre B."/>
            <person name="Newfeld S."/>
            <person name="Nielsen R."/>
            <person name="Noor M.A."/>
            <person name="O'Grady P."/>
            <person name="Pachter L."/>
            <person name="Papaceit M."/>
            <person name="Parisi M.J."/>
            <person name="Parisi M."/>
            <person name="Parts L."/>
            <person name="Pedersen J.S."/>
            <person name="Pesole G."/>
            <person name="Phillippy A.M."/>
            <person name="Ponting C.P."/>
            <person name="Pop M."/>
            <person name="Porcelli D."/>
            <person name="Powell J.R."/>
            <person name="Prohaska S."/>
            <person name="Pruitt K."/>
            <person name="Puig M."/>
            <person name="Quesneville H."/>
            <person name="Ram K.R."/>
            <person name="Rand D."/>
            <person name="Rasmussen M.D."/>
            <person name="Reed L.K."/>
            <person name="Reenan R."/>
            <person name="Reily A."/>
            <person name="Remington K.A."/>
            <person name="Rieger T.T."/>
            <person name="Ritchie M.G."/>
            <person name="Robin C."/>
            <person name="Rogers Y.H."/>
            <person name="Rohde C."/>
            <person name="Rozas J."/>
            <person name="Rubenfield M.J."/>
            <person name="Ruiz A."/>
            <person name="Russo S."/>
            <person name="Salzberg S.L."/>
            <person name="Sanchez-Gracia A."/>
            <person name="Saranga D.J."/>
            <person name="Sato H."/>
            <person name="Schaeffer S.W."/>
            <person name="Schatz M.C."/>
            <person name="Schlenke T."/>
            <person name="Schwartz R."/>
            <person name="Segarra C."/>
            <person name="Singh R.S."/>
            <person name="Sirot L."/>
            <person name="Sirota M."/>
            <person name="Sisneros N.B."/>
            <person name="Smith C.D."/>
            <person name="Smith T.F."/>
            <person name="Spieth J."/>
            <person name="Stage D.E."/>
            <person name="Stark A."/>
            <person name="Stephan W."/>
            <person name="Strausberg R.L."/>
            <person name="Strempel S."/>
            <person name="Sturgill D."/>
            <person name="Sutton G."/>
            <person name="Sutton G.G."/>
            <person name="Tao W."/>
            <person name="Teichmann S."/>
            <person name="Tobari Y.N."/>
            <person name="Tomimura Y."/>
            <person name="Tsolas J.M."/>
            <person name="Valente V.L."/>
            <person name="Venter E."/>
            <person name="Venter J.C."/>
            <person name="Vicario S."/>
            <person name="Vieira F.G."/>
            <person name="Vilella A.J."/>
            <person name="Villasante A."/>
            <person name="Walenz B."/>
            <person name="Wang J."/>
            <person name="Wasserman M."/>
            <person name="Watts T."/>
            <person name="Wilson D."/>
            <person name="Wilson R.K."/>
            <person name="Wing R.A."/>
            <person name="Wolfner M.F."/>
            <person name="Wong A."/>
            <person name="Wong G.K."/>
            <person name="Wu C.I."/>
            <person name="Wu G."/>
            <person name="Yamamoto D."/>
            <person name="Yang H.P."/>
            <person name="Yang S.P."/>
            <person name="Yorke J.A."/>
            <person name="Yoshida K."/>
            <person name="Zdobnov E."/>
            <person name="Zhang P."/>
            <person name="Zhang Y."/>
            <person name="Zimin A.V."/>
            <person name="Baldwin J."/>
            <person name="Abdouelleil A."/>
            <person name="Abdulkadir J."/>
            <person name="Abebe A."/>
            <person name="Abera B."/>
            <person name="Abreu J."/>
            <person name="Acer S.C."/>
            <person name="Aftuck L."/>
            <person name="Alexander A."/>
            <person name="An P."/>
            <person name="Anderson E."/>
            <person name="Anderson S."/>
            <person name="Arachi H."/>
            <person name="Azer M."/>
            <person name="Bachantsang P."/>
            <person name="Barry A."/>
            <person name="Bayul T."/>
            <person name="Berlin A."/>
            <person name="Bessette D."/>
            <person name="Bloom T."/>
            <person name="Blye J."/>
            <person name="Boguslavskiy L."/>
            <person name="Bonnet C."/>
            <person name="Boukhgalter B."/>
            <person name="Bourzgui I."/>
            <person name="Brown A."/>
            <person name="Cahill P."/>
            <person name="Channer S."/>
            <person name="Cheshatsang Y."/>
            <person name="Chuda L."/>
            <person name="Citroen M."/>
            <person name="Collymore A."/>
            <person name="Cooke P."/>
            <person name="Costello M."/>
            <person name="D'Aco K."/>
            <person name="Daza R."/>
            <person name="De Haan G."/>
            <person name="DeGray S."/>
            <person name="DeMaso C."/>
            <person name="Dhargay N."/>
            <person name="Dooley K."/>
            <person name="Dooley E."/>
            <person name="Doricent M."/>
            <person name="Dorje P."/>
            <person name="Dorjee K."/>
            <person name="Dupes A."/>
            <person name="Elong R."/>
            <person name="Falk J."/>
            <person name="Farina A."/>
            <person name="Faro S."/>
            <person name="Ferguson D."/>
            <person name="Fisher S."/>
            <person name="Foley C.D."/>
            <person name="Franke A."/>
            <person name="Friedrich D."/>
            <person name="Gadbois L."/>
            <person name="Gearin G."/>
            <person name="Gearin C.R."/>
            <person name="Giannoukos G."/>
            <person name="Goode T."/>
            <person name="Graham J."/>
            <person name="Grandbois E."/>
            <person name="Grewal S."/>
            <person name="Gyaltsen K."/>
            <person name="Hafez N."/>
            <person name="Hagos B."/>
            <person name="Hall J."/>
            <person name="Henson C."/>
            <person name="Hollinger A."/>
            <person name="Honan T."/>
            <person name="Huard M.D."/>
            <person name="Hughes L."/>
            <person name="Hurhula B."/>
            <person name="Husby M.E."/>
            <person name="Kamat A."/>
            <person name="Kanga B."/>
            <person name="Kashin S."/>
            <person name="Khazanovich D."/>
            <person name="Kisner P."/>
            <person name="Lance K."/>
            <person name="Lara M."/>
            <person name="Lee W."/>
            <person name="Lennon N."/>
            <person name="Letendre F."/>
            <person name="LeVine R."/>
            <person name="Lipovsky A."/>
            <person name="Liu X."/>
            <person name="Liu J."/>
            <person name="Liu S."/>
            <person name="Lokyitsang T."/>
            <person name="Lokyitsang Y."/>
            <person name="Lubonja R."/>
            <person name="Lui A."/>
            <person name="MacDonald P."/>
            <person name="Magnisalis V."/>
            <person name="Maru K."/>
            <person name="Matthews C."/>
            <person name="McCusker W."/>
            <person name="McDonough S."/>
            <person name="Mehta T."/>
            <person name="Meldrim J."/>
            <person name="Meneus L."/>
            <person name="Mihai O."/>
            <person name="Mihalev A."/>
            <person name="Mihova T."/>
            <person name="Mittelman R."/>
            <person name="Mlenga V."/>
            <person name="Montmayeur A."/>
            <person name="Mulrain L."/>
            <person name="Navidi A."/>
            <person name="Naylor J."/>
            <person name="Negash T."/>
            <person name="Nguyen T."/>
            <person name="Nguyen N."/>
            <person name="Nicol R."/>
            <person name="Norbu C."/>
            <person name="Norbu N."/>
            <person name="Novod N."/>
            <person name="O'Neill B."/>
            <person name="Osman S."/>
            <person name="Markiewicz E."/>
            <person name="Oyono O.L."/>
            <person name="Patti C."/>
            <person name="Phunkhang P."/>
            <person name="Pierre F."/>
            <person name="Priest M."/>
            <person name="Raghuraman S."/>
            <person name="Rege F."/>
            <person name="Reyes R."/>
            <person name="Rise C."/>
            <person name="Rogov P."/>
            <person name="Ross K."/>
            <person name="Ryan E."/>
            <person name="Settipalli S."/>
            <person name="Shea T."/>
            <person name="Sherpa N."/>
            <person name="Shi L."/>
            <person name="Shih D."/>
            <person name="Sparrow T."/>
            <person name="Spaulding J."/>
            <person name="Stalker J."/>
            <person name="Stange-Thomann N."/>
            <person name="Stavropoulos S."/>
            <person name="Stone C."/>
            <person name="Strader C."/>
            <person name="Tesfaye S."/>
            <person name="Thomson T."/>
            <person name="Thoulutsang Y."/>
            <person name="Thoulutsang D."/>
            <person name="Topham K."/>
            <person name="Topping I."/>
            <person name="Tsamla T."/>
            <person name="Vassiliev H."/>
            <person name="Vo A."/>
            <person name="Wangchuk T."/>
            <person name="Wangdi T."/>
            <person name="Weiand M."/>
            <person name="Wilkinson J."/>
            <person name="Wilson A."/>
            <person name="Yadav S."/>
            <person name="Young G."/>
            <person name="Yu Q."/>
            <person name="Zembek L."/>
            <person name="Zhong D."/>
            <person name="Zimmer A."/>
            <person name="Zwirko Z."/>
            <person name="Jaffe D.B."/>
            <person name="Alvarez P."/>
            <person name="Brockman W."/>
            <person name="Butler J."/>
            <person name="Chin C."/>
            <person name="Gnerre S."/>
            <person name="Grabherr M."/>
            <person name="Kleber M."/>
            <person name="Mauceli E."/>
            <person name="MacCallum I."/>
        </authorList>
    </citation>
    <scope>NUCLEOTIDE SEQUENCE [LARGE SCALE GENOMIC DNA]</scope>
    <source>
        <strain evidence="3">Rob3c / Tucson 14021-0248.25</strain>
    </source>
</reference>
<dbReference type="Proteomes" id="UP000001292">
    <property type="component" value="Unassembled WGS sequence"/>
</dbReference>
<name>B4IKV0_DROSE</name>
<sequence>MRLVDIGINGIRNFIALMDLTAIFNNNTYYGIVKILQIAAKSIYEAVVKKAGTEEKKKTLEAENRGDILTVSGDGSWSKRGFTSRMGIVSVIGKYTNKILDVAVKSSFCKACAFWKGQEGTPEYEAWFETHGSECNVNHEDSAGKMEVDGIIEIFKRSEELHNAKYGSYIGDGDTKTFKMLLEAKPYGYDLRHEYCPPGEDSWCGWRKAEATGEEYTHPPALDEDVQQVLKPIYDDLTTEDLLERCTGANTQNNNESFNHCYDPILKILETMGCTIGPSAADFAAKYKNARITQANRRASLDRKEARTARRTEQSIEHDLFEEAEGILYGPGIIKIVTPNVDTTS</sequence>
<dbReference type="InterPro" id="IPR049012">
    <property type="entry name" value="Mutator_transp_dom"/>
</dbReference>
<evidence type="ECO:0000259" key="1">
    <source>
        <dbReference type="Pfam" id="PF20700"/>
    </source>
</evidence>
<gene>
    <name evidence="2" type="primary">Dsec\GM19327</name>
    <name evidence="2" type="ORF">Dsec_GM19327</name>
</gene>
<keyword evidence="3" id="KW-1185">Reference proteome</keyword>
<evidence type="ECO:0000313" key="3">
    <source>
        <dbReference type="Proteomes" id="UP000001292"/>
    </source>
</evidence>
<dbReference type="OMA" id="TAACIFN"/>
<feature type="domain" description="Mutator-like transposase" evidence="1">
    <location>
        <begin position="4"/>
        <end position="196"/>
    </location>
</feature>
<proteinExistence type="predicted"/>
<accession>B4IKV0</accession>
<organism evidence="3">
    <name type="scientific">Drosophila sechellia</name>
    <name type="common">Fruit fly</name>
    <dbReference type="NCBI Taxonomy" id="7238"/>
    <lineage>
        <taxon>Eukaryota</taxon>
        <taxon>Metazoa</taxon>
        <taxon>Ecdysozoa</taxon>
        <taxon>Arthropoda</taxon>
        <taxon>Hexapoda</taxon>
        <taxon>Insecta</taxon>
        <taxon>Pterygota</taxon>
        <taxon>Neoptera</taxon>
        <taxon>Endopterygota</taxon>
        <taxon>Diptera</taxon>
        <taxon>Brachycera</taxon>
        <taxon>Muscomorpha</taxon>
        <taxon>Ephydroidea</taxon>
        <taxon>Drosophilidae</taxon>
        <taxon>Drosophila</taxon>
        <taxon>Sophophora</taxon>
    </lineage>
</organism>
<dbReference type="Pfam" id="PF20700">
    <property type="entry name" value="Mutator"/>
    <property type="match status" value="1"/>
</dbReference>